<dbReference type="PROSITE" id="PS51707">
    <property type="entry name" value="CYTH"/>
    <property type="match status" value="1"/>
</dbReference>
<organism evidence="3 4">
    <name type="scientific">Nitrosomonas ureae</name>
    <dbReference type="NCBI Taxonomy" id="44577"/>
    <lineage>
        <taxon>Bacteria</taxon>
        <taxon>Pseudomonadati</taxon>
        <taxon>Pseudomonadota</taxon>
        <taxon>Betaproteobacteria</taxon>
        <taxon>Nitrosomonadales</taxon>
        <taxon>Nitrosomonadaceae</taxon>
        <taxon>Nitrosomonas</taxon>
    </lineage>
</organism>
<dbReference type="InterPro" id="IPR007899">
    <property type="entry name" value="CHAD_dom"/>
</dbReference>
<gene>
    <name evidence="3" type="ORF">SAMN05216406_10533</name>
</gene>
<dbReference type="AlphaFoldDB" id="A0A1H2DS37"/>
<dbReference type="GO" id="GO:0046872">
    <property type="term" value="F:metal ion binding"/>
    <property type="evidence" value="ECO:0007669"/>
    <property type="project" value="TreeGrafter"/>
</dbReference>
<dbReference type="EMBL" id="FNLN01000005">
    <property type="protein sequence ID" value="SDT85679.1"/>
    <property type="molecule type" value="Genomic_DNA"/>
</dbReference>
<dbReference type="RefSeq" id="WP_062558537.1">
    <property type="nucleotide sequence ID" value="NZ_CP013341.1"/>
</dbReference>
<evidence type="ECO:0000313" key="4">
    <source>
        <dbReference type="Proteomes" id="UP000182882"/>
    </source>
</evidence>
<dbReference type="PANTHER" id="PTHR39569">
    <property type="entry name" value="INORGANIC TRIPHOSPHATASE"/>
    <property type="match status" value="1"/>
</dbReference>
<dbReference type="SMART" id="SM01118">
    <property type="entry name" value="CYTH"/>
    <property type="match status" value="1"/>
</dbReference>
<dbReference type="Pfam" id="PF01928">
    <property type="entry name" value="CYTH"/>
    <property type="match status" value="1"/>
</dbReference>
<dbReference type="Gene3D" id="1.40.20.10">
    <property type="entry name" value="CHAD domain"/>
    <property type="match status" value="1"/>
</dbReference>
<dbReference type="Pfam" id="PF05235">
    <property type="entry name" value="CHAD"/>
    <property type="match status" value="1"/>
</dbReference>
<dbReference type="Proteomes" id="UP000182882">
    <property type="component" value="Unassembled WGS sequence"/>
</dbReference>
<dbReference type="CDD" id="cd07756">
    <property type="entry name" value="CYTH-like_Pase_CHAD"/>
    <property type="match status" value="1"/>
</dbReference>
<dbReference type="GO" id="GO:0050355">
    <property type="term" value="F:inorganic triphosphate phosphatase activity"/>
    <property type="evidence" value="ECO:0007669"/>
    <property type="project" value="InterPro"/>
</dbReference>
<dbReference type="InterPro" id="IPR023577">
    <property type="entry name" value="CYTH_domain"/>
</dbReference>
<evidence type="ECO:0000259" key="2">
    <source>
        <dbReference type="PROSITE" id="PS51708"/>
    </source>
</evidence>
<dbReference type="InterPro" id="IPR033469">
    <property type="entry name" value="CYTH-like_dom_sf"/>
</dbReference>
<sequence>MEIELKLALQPRHRAQFRRHPLLNKITPVQHPLLSIYFDTAKFDLMRRGIALRLRRVNNRWVQTLKAETQSVGALTNRPEWEVTVTDGKHPDFSALPPVALDLLAGIKLKRIMPVFTTEFQRTTWQIEGEQTQAEVALDSGKIYANDASSNICEVEIELKSGNPEFLFDVAIQLLEHVPLRVEPRSKAERGYILSGAATLVPVKAIQPMIEKNQSVGDVWNAILQAALMQLSANLPGFLENAHDTEYLHQLRVALRRLHTGARLAKSLGRPIPDWDQPLRQLMQALNPARDWDVFQQEILPEILAISESPAVNSGIDDAVLVLLQDTTAIVRQQSLAVLHKPAFTRLVLDIGRDLLSAAPAEARQQEVQTWAKAILDKRWEKLCKSCHGFAKLNASKRHKVRIAAKKLRYIADAFAPIYGKRAHHFIAALSSLQNELGYTNDRVIGQQLLHKLSRKTASLGFGLGRLSGILESSAAQRAHVPADIWQRLARSKLFWR</sequence>
<dbReference type="PROSITE" id="PS51708">
    <property type="entry name" value="CHAD"/>
    <property type="match status" value="1"/>
</dbReference>
<keyword evidence="4" id="KW-1185">Reference proteome</keyword>
<name>A0A1H2DS37_9PROT</name>
<dbReference type="KEGG" id="nur:ATY38_06145"/>
<dbReference type="Gene3D" id="2.40.320.10">
    <property type="entry name" value="Hypothetical Protein Pfu-838710-001"/>
    <property type="match status" value="1"/>
</dbReference>
<protein>
    <submittedName>
        <fullName evidence="3">Inorganic triphosphatase YgiF, contains CYTH and CHAD domains</fullName>
    </submittedName>
</protein>
<proteinExistence type="predicted"/>
<reference evidence="4" key="1">
    <citation type="submission" date="2016-10" db="EMBL/GenBank/DDBJ databases">
        <authorList>
            <person name="Varghese N."/>
            <person name="Submissions S."/>
        </authorList>
    </citation>
    <scope>NUCLEOTIDE SEQUENCE [LARGE SCALE GENOMIC DNA]</scope>
    <source>
        <strain evidence="4">Nm10</strain>
    </source>
</reference>
<evidence type="ECO:0000259" key="1">
    <source>
        <dbReference type="PROSITE" id="PS51707"/>
    </source>
</evidence>
<dbReference type="InterPro" id="IPR038186">
    <property type="entry name" value="CHAD_dom_sf"/>
</dbReference>
<dbReference type="PANTHER" id="PTHR39569:SF1">
    <property type="entry name" value="INORGANIC TRIPHOSPHATASE"/>
    <property type="match status" value="1"/>
</dbReference>
<feature type="domain" description="CHAD" evidence="2">
    <location>
        <begin position="213"/>
        <end position="491"/>
    </location>
</feature>
<dbReference type="SUPFAM" id="SSF55154">
    <property type="entry name" value="CYTH-like phosphatases"/>
    <property type="match status" value="1"/>
</dbReference>
<evidence type="ECO:0000313" key="3">
    <source>
        <dbReference type="EMBL" id="SDT85679.1"/>
    </source>
</evidence>
<feature type="domain" description="CYTH" evidence="1">
    <location>
        <begin position="1"/>
        <end position="198"/>
    </location>
</feature>
<dbReference type="InterPro" id="IPR039013">
    <property type="entry name" value="YgiF"/>
</dbReference>
<accession>A0A1H2DS37</accession>
<dbReference type="SMART" id="SM00880">
    <property type="entry name" value="CHAD"/>
    <property type="match status" value="1"/>
</dbReference>